<proteinExistence type="predicted"/>
<evidence type="ECO:0000256" key="2">
    <source>
        <dbReference type="ARBA" id="ARBA00022692"/>
    </source>
</evidence>
<keyword evidence="4 5" id="KW-0472">Membrane</keyword>
<dbReference type="Gene3D" id="3.40.1710.10">
    <property type="entry name" value="abc type-2 transporter like domain"/>
    <property type="match status" value="1"/>
</dbReference>
<keyword evidence="2 5" id="KW-0812">Transmembrane</keyword>
<feature type="transmembrane region" description="Helical" evidence="5">
    <location>
        <begin position="15"/>
        <end position="36"/>
    </location>
</feature>
<feature type="transmembrane region" description="Helical" evidence="5">
    <location>
        <begin position="264"/>
        <end position="287"/>
    </location>
</feature>
<evidence type="ECO:0000256" key="3">
    <source>
        <dbReference type="ARBA" id="ARBA00022989"/>
    </source>
</evidence>
<dbReference type="Pfam" id="PF12698">
    <property type="entry name" value="ABC2_membrane_3"/>
    <property type="match status" value="1"/>
</dbReference>
<organism evidence="7 8">
    <name type="scientific">Blautia intestinihominis</name>
    <dbReference type="NCBI Taxonomy" id="3133152"/>
    <lineage>
        <taxon>Bacteria</taxon>
        <taxon>Bacillati</taxon>
        <taxon>Bacillota</taxon>
        <taxon>Clostridia</taxon>
        <taxon>Lachnospirales</taxon>
        <taxon>Lachnospiraceae</taxon>
        <taxon>Blautia</taxon>
    </lineage>
</organism>
<dbReference type="InterPro" id="IPR013525">
    <property type="entry name" value="ABC2_TM"/>
</dbReference>
<feature type="transmembrane region" description="Helical" evidence="5">
    <location>
        <begin position="186"/>
        <end position="206"/>
    </location>
</feature>
<dbReference type="PANTHER" id="PTHR43027">
    <property type="entry name" value="DOXORUBICIN RESISTANCE ABC TRANSPORTER PERMEASE PROTEIN DRRC-RELATED"/>
    <property type="match status" value="1"/>
</dbReference>
<dbReference type="EMBL" id="JBBMEI010000027">
    <property type="protein sequence ID" value="MEQ2358631.1"/>
    <property type="molecule type" value="Genomic_DNA"/>
</dbReference>
<comment type="subcellular location">
    <subcellularLocation>
        <location evidence="1">Membrane</location>
        <topology evidence="1">Multi-pass membrane protein</topology>
    </subcellularLocation>
</comment>
<feature type="transmembrane region" description="Helical" evidence="5">
    <location>
        <begin position="354"/>
        <end position="375"/>
    </location>
</feature>
<dbReference type="Proteomes" id="UP001446032">
    <property type="component" value="Unassembled WGS sequence"/>
</dbReference>
<evidence type="ECO:0000313" key="7">
    <source>
        <dbReference type="EMBL" id="MEQ2358631.1"/>
    </source>
</evidence>
<evidence type="ECO:0000256" key="1">
    <source>
        <dbReference type="ARBA" id="ARBA00004141"/>
    </source>
</evidence>
<protein>
    <submittedName>
        <fullName evidence="7">ABC transporter permease</fullName>
    </submittedName>
</protein>
<evidence type="ECO:0000313" key="8">
    <source>
        <dbReference type="Proteomes" id="UP001446032"/>
    </source>
</evidence>
<dbReference type="RefSeq" id="WP_118698541.1">
    <property type="nucleotide sequence ID" value="NZ_JBBMEI010000027.1"/>
</dbReference>
<feature type="transmembrane region" description="Helical" evidence="5">
    <location>
        <begin position="299"/>
        <end position="317"/>
    </location>
</feature>
<evidence type="ECO:0000256" key="5">
    <source>
        <dbReference type="SAM" id="Phobius"/>
    </source>
</evidence>
<accession>A0ABV1ALK4</accession>
<keyword evidence="8" id="KW-1185">Reference proteome</keyword>
<gene>
    <name evidence="7" type="ORF">WMO75_09835</name>
</gene>
<feature type="domain" description="ABC-2 type transporter transmembrane" evidence="6">
    <location>
        <begin position="20"/>
        <end position="372"/>
    </location>
</feature>
<keyword evidence="3 5" id="KW-1133">Transmembrane helix</keyword>
<name>A0ABV1ALK4_9FIRM</name>
<comment type="caution">
    <text evidence="7">The sequence shown here is derived from an EMBL/GenBank/DDBJ whole genome shotgun (WGS) entry which is preliminary data.</text>
</comment>
<evidence type="ECO:0000256" key="4">
    <source>
        <dbReference type="ARBA" id="ARBA00023136"/>
    </source>
</evidence>
<dbReference type="InterPro" id="IPR052902">
    <property type="entry name" value="ABC-2_transporter"/>
</dbReference>
<sequence>MTVFKGYLKILKKNLGMLLIYLVIFFAIAIALQASARKEHLGTFEKTRINVAVADRDQSELSRGLIRYLSTIHNVSEISSEPSVMQEELFYRNTSYIVQIPENFYQTCIEEEEPLSVTKVPGSYTSFYVDQQISTWINSIRTYTAAGFSLKEAMDASMELPASEVTMYKGTENNLETPPYIYYFRYVPYLFLAVLSYSMGYVLLAFQKEDILKRMRASAVSLRRQNMEGLLAMFMLGAVLWLISVAGVCVLFDKEFLTSPLIGYYILNTALMLGIALSLSYLVGIFVKNSNMLNGISNLLSLGMCFLCGAFVPMSIMNKSVLKIAQFLPVYWYESINETLAQYKTLPVPVAEEIWKSMGIEAMFIAAFVFMILAISKYKQQG</sequence>
<evidence type="ECO:0000259" key="6">
    <source>
        <dbReference type="Pfam" id="PF12698"/>
    </source>
</evidence>
<dbReference type="PANTHER" id="PTHR43027:SF2">
    <property type="entry name" value="TRANSPORT PERMEASE PROTEIN"/>
    <property type="match status" value="1"/>
</dbReference>
<reference evidence="7 8" key="1">
    <citation type="submission" date="2024-03" db="EMBL/GenBank/DDBJ databases">
        <title>Human intestinal bacterial collection.</title>
        <authorList>
            <person name="Pauvert C."/>
            <person name="Hitch T.C.A."/>
            <person name="Clavel T."/>
        </authorList>
    </citation>
    <scope>NUCLEOTIDE SEQUENCE [LARGE SCALE GENOMIC DNA]</scope>
    <source>
        <strain evidence="7 8">CLA-AA-H95</strain>
    </source>
</reference>
<feature type="transmembrane region" description="Helical" evidence="5">
    <location>
        <begin position="227"/>
        <end position="252"/>
    </location>
</feature>